<dbReference type="PANTHER" id="PTHR44942">
    <property type="entry name" value="METHYLTRANSF_11 DOMAIN-CONTAINING PROTEIN"/>
    <property type="match status" value="1"/>
</dbReference>
<dbReference type="GO" id="GO:0032259">
    <property type="term" value="P:methylation"/>
    <property type="evidence" value="ECO:0007669"/>
    <property type="project" value="UniProtKB-KW"/>
</dbReference>
<feature type="domain" description="Methyltransferase type 11" evidence="5">
    <location>
        <begin position="50"/>
        <end position="143"/>
    </location>
</feature>
<dbReference type="Proteomes" id="UP001224682">
    <property type="component" value="Unassembled WGS sequence"/>
</dbReference>
<evidence type="ECO:0000256" key="1">
    <source>
        <dbReference type="ARBA" id="ARBA00008361"/>
    </source>
</evidence>
<reference evidence="6 7" key="1">
    <citation type="submission" date="2023-07" db="EMBL/GenBank/DDBJ databases">
        <title>Genomic Encyclopedia of Type Strains, Phase IV (KMG-IV): sequencing the most valuable type-strain genomes for metagenomic binning, comparative biology and taxonomic classification.</title>
        <authorList>
            <person name="Goeker M."/>
        </authorList>
    </citation>
    <scope>NUCLEOTIDE SEQUENCE [LARGE SCALE GENOMIC DNA]</scope>
    <source>
        <strain evidence="6 7">DSM 2457</strain>
    </source>
</reference>
<dbReference type="EMBL" id="JAUSUI010000001">
    <property type="protein sequence ID" value="MDQ0301614.1"/>
    <property type="molecule type" value="Genomic_DNA"/>
</dbReference>
<name>A0ABU0BAS7_9HYPH</name>
<organism evidence="6 7">
    <name type="scientific">Ancylobacter polymorphus</name>
    <dbReference type="NCBI Taxonomy" id="223390"/>
    <lineage>
        <taxon>Bacteria</taxon>
        <taxon>Pseudomonadati</taxon>
        <taxon>Pseudomonadota</taxon>
        <taxon>Alphaproteobacteria</taxon>
        <taxon>Hyphomicrobiales</taxon>
        <taxon>Xanthobacteraceae</taxon>
        <taxon>Ancylobacter</taxon>
    </lineage>
</organism>
<dbReference type="Pfam" id="PF08241">
    <property type="entry name" value="Methyltransf_11"/>
    <property type="match status" value="1"/>
</dbReference>
<dbReference type="InterPro" id="IPR029063">
    <property type="entry name" value="SAM-dependent_MTases_sf"/>
</dbReference>
<dbReference type="Gene3D" id="3.40.50.150">
    <property type="entry name" value="Vaccinia Virus protein VP39"/>
    <property type="match status" value="1"/>
</dbReference>
<accession>A0ABU0BAS7</accession>
<evidence type="ECO:0000256" key="4">
    <source>
        <dbReference type="SAM" id="Coils"/>
    </source>
</evidence>
<evidence type="ECO:0000313" key="6">
    <source>
        <dbReference type="EMBL" id="MDQ0301614.1"/>
    </source>
</evidence>
<dbReference type="InterPro" id="IPR051052">
    <property type="entry name" value="Diverse_substrate_MTase"/>
</dbReference>
<keyword evidence="4" id="KW-0175">Coiled coil</keyword>
<feature type="coiled-coil region" evidence="4">
    <location>
        <begin position="356"/>
        <end position="421"/>
    </location>
</feature>
<dbReference type="GO" id="GO:0008168">
    <property type="term" value="F:methyltransferase activity"/>
    <property type="evidence" value="ECO:0007669"/>
    <property type="project" value="UniProtKB-KW"/>
</dbReference>
<keyword evidence="7" id="KW-1185">Reference proteome</keyword>
<sequence length="577" mass="63674">MGEIFDRPAPSQELEWTGERLTSAVSGQIEIEHLHRYFFARAFCRDADVLDVASGEGYGSNLLAQVARSVVGVEVDLAAATHAARAYGRPNLSYVNGDARALPLPDASIDVVVSFETLEHFFEHEQFLAEVKRVLRPGGRFIISSPDRAVYSPLGSSANPFHVNELTRHEFERLLSRHFRPTFMFLQRPVLGSVLFPEGQARGVLSFERRGENHYEASSGIPRAPYNLVVASDGHLDEAQASVFFETSAIGDILSQGSERAREQVAFAQVREEYEAQVRATRAELRAAEHGTRSALSRAERAEEALARLSATRSLEVEAMVAGLREDLRAVTVAAEQHVARTADLARDLSTVTGEHRAVLRDLETARAELARAQALLDKAGADQGERATMQRKLDQRTAQLEQSQADLLVATERLLALEGEIQRCQADLASSPEAAALSAPVVDPEVGASAPPAGKRPQDVADRGEVALLQDTVKALQAQIATLQSQKDAVGLSLRIQVSLMQKLRGAGLQDDHRAAARLGREEQVSQVNAEYWRELFEHTRGSVETIMRFAGMRLFLPKATRIWVRRKIYGPRWIR</sequence>
<evidence type="ECO:0000259" key="5">
    <source>
        <dbReference type="Pfam" id="PF08241"/>
    </source>
</evidence>
<gene>
    <name evidence="6" type="ORF">J2S75_000625</name>
</gene>
<keyword evidence="2 6" id="KW-0489">Methyltransferase</keyword>
<dbReference type="InterPro" id="IPR013216">
    <property type="entry name" value="Methyltransf_11"/>
</dbReference>
<dbReference type="SUPFAM" id="SSF53335">
    <property type="entry name" value="S-adenosyl-L-methionine-dependent methyltransferases"/>
    <property type="match status" value="1"/>
</dbReference>
<evidence type="ECO:0000256" key="2">
    <source>
        <dbReference type="ARBA" id="ARBA00022603"/>
    </source>
</evidence>
<comment type="similarity">
    <text evidence="1">Belongs to the methyltransferase superfamily.</text>
</comment>
<comment type="caution">
    <text evidence="6">The sequence shown here is derived from an EMBL/GenBank/DDBJ whole genome shotgun (WGS) entry which is preliminary data.</text>
</comment>
<dbReference type="RefSeq" id="WP_307018096.1">
    <property type="nucleotide sequence ID" value="NZ_JAUSUI010000001.1"/>
</dbReference>
<protein>
    <submittedName>
        <fullName evidence="6">SAM-dependent methyltransferase</fullName>
    </submittedName>
</protein>
<dbReference type="PANTHER" id="PTHR44942:SF4">
    <property type="entry name" value="METHYLTRANSFERASE TYPE 11 DOMAIN-CONTAINING PROTEIN"/>
    <property type="match status" value="1"/>
</dbReference>
<evidence type="ECO:0000313" key="7">
    <source>
        <dbReference type="Proteomes" id="UP001224682"/>
    </source>
</evidence>
<proteinExistence type="inferred from homology"/>
<dbReference type="CDD" id="cd02440">
    <property type="entry name" value="AdoMet_MTases"/>
    <property type="match status" value="1"/>
</dbReference>
<keyword evidence="3" id="KW-0808">Transferase</keyword>
<evidence type="ECO:0000256" key="3">
    <source>
        <dbReference type="ARBA" id="ARBA00022679"/>
    </source>
</evidence>